<dbReference type="PATRIC" id="fig|1111454.3.peg.2016"/>
<keyword evidence="2" id="KW-1185">Reference proteome</keyword>
<dbReference type="RefSeq" id="WP_023054431.1">
    <property type="nucleotide sequence ID" value="NZ_AWXA01000053.1"/>
</dbReference>
<evidence type="ECO:0000313" key="1">
    <source>
        <dbReference type="EMBL" id="ERT57124.1"/>
    </source>
</evidence>
<dbReference type="STRING" id="1111454.HMPREF1250_1725"/>
<dbReference type="OrthoDB" id="3035718at2"/>
<reference evidence="1 2" key="1">
    <citation type="submission" date="2013-09" db="EMBL/GenBank/DDBJ databases">
        <authorList>
            <person name="Durkin A.S."/>
            <person name="Haft D.R."/>
            <person name="McCorrison J."/>
            <person name="Torralba M."/>
            <person name="Gillis M."/>
            <person name="Haft D.H."/>
            <person name="Methe B."/>
            <person name="Sutton G."/>
            <person name="Nelson K.E."/>
        </authorList>
    </citation>
    <scope>NUCLEOTIDE SEQUENCE [LARGE SCALE GENOMIC DNA]</scope>
    <source>
        <strain evidence="1 2">BV3C16-1</strain>
    </source>
</reference>
<dbReference type="EMBL" id="AWXA01000053">
    <property type="protein sequence ID" value="ERT57124.1"/>
    <property type="molecule type" value="Genomic_DNA"/>
</dbReference>
<dbReference type="AlphaFoldDB" id="U7UE11"/>
<organism evidence="1 2">
    <name type="scientific">Megasphaera vaginalis</name>
    <name type="common">ex Srinivasan et al. 2021</name>
    <dbReference type="NCBI Taxonomy" id="1111454"/>
    <lineage>
        <taxon>Bacteria</taxon>
        <taxon>Bacillati</taxon>
        <taxon>Bacillota</taxon>
        <taxon>Negativicutes</taxon>
        <taxon>Veillonellales</taxon>
        <taxon>Veillonellaceae</taxon>
        <taxon>Megasphaera</taxon>
    </lineage>
</organism>
<evidence type="ECO:0000313" key="2">
    <source>
        <dbReference type="Proteomes" id="UP000017090"/>
    </source>
</evidence>
<gene>
    <name evidence="1" type="ORF">HMPREF1250_1725</name>
</gene>
<sequence>MDITVSSPGSPGTSFTDNVKDKILIIYDVLQNNEKFASIRDLGTELEKYDINWNYARNILPFLQNCGIVNYQEVAAIDNKKFFTNIGNAYVDILRSIKTIKAEEESDLRDEILEKLEKIQEEIYFQCLVIMMKSPDCNYGYDFFDVLWFVKEYGSIDSTEYLLIQHEREVNPDSYLIDMGDIVRQYRDSTITINVKTKTKNDKNGADKSVNSFPYVQGNFIKAGVFYKGNDNRYYIVRDRMPEILNAIQEVRLCLNSAKKQ</sequence>
<comment type="caution">
    <text evidence="1">The sequence shown here is derived from an EMBL/GenBank/DDBJ whole genome shotgun (WGS) entry which is preliminary data.</text>
</comment>
<name>U7UE11_9FIRM</name>
<accession>U7UE11</accession>
<dbReference type="Proteomes" id="UP000017090">
    <property type="component" value="Unassembled WGS sequence"/>
</dbReference>
<proteinExistence type="predicted"/>
<protein>
    <submittedName>
        <fullName evidence="1">Uncharacterized protein</fullName>
    </submittedName>
</protein>